<dbReference type="InterPro" id="IPR027795">
    <property type="entry name" value="CASTOR_ACT_dom"/>
</dbReference>
<dbReference type="Pfam" id="PF13840">
    <property type="entry name" value="ACT_7"/>
    <property type="match status" value="1"/>
</dbReference>
<evidence type="ECO:0000313" key="3">
    <source>
        <dbReference type="EMBL" id="KAF2719001.1"/>
    </source>
</evidence>
<proteinExistence type="predicted"/>
<dbReference type="SUPFAM" id="SSF55021">
    <property type="entry name" value="ACT-like"/>
    <property type="match status" value="1"/>
</dbReference>
<name>A0A9P4Q5V8_9PEZI</name>
<organism evidence="3 4">
    <name type="scientific">Polychaeton citri CBS 116435</name>
    <dbReference type="NCBI Taxonomy" id="1314669"/>
    <lineage>
        <taxon>Eukaryota</taxon>
        <taxon>Fungi</taxon>
        <taxon>Dikarya</taxon>
        <taxon>Ascomycota</taxon>
        <taxon>Pezizomycotina</taxon>
        <taxon>Dothideomycetes</taxon>
        <taxon>Dothideomycetidae</taxon>
        <taxon>Capnodiales</taxon>
        <taxon>Capnodiaceae</taxon>
        <taxon>Polychaeton</taxon>
    </lineage>
</organism>
<dbReference type="EMBL" id="MU003817">
    <property type="protein sequence ID" value="KAF2719001.1"/>
    <property type="molecule type" value="Genomic_DNA"/>
</dbReference>
<dbReference type="GO" id="GO:0006520">
    <property type="term" value="P:amino acid metabolic process"/>
    <property type="evidence" value="ECO:0007669"/>
    <property type="project" value="UniProtKB-ARBA"/>
</dbReference>
<feature type="compositionally biased region" description="Pro residues" evidence="1">
    <location>
        <begin position="216"/>
        <end position="225"/>
    </location>
</feature>
<accession>A0A9P4Q5V8</accession>
<gene>
    <name evidence="3" type="ORF">K431DRAFT_229521</name>
</gene>
<dbReference type="Proteomes" id="UP000799441">
    <property type="component" value="Unassembled WGS sequence"/>
</dbReference>
<evidence type="ECO:0000259" key="2">
    <source>
        <dbReference type="Pfam" id="PF13840"/>
    </source>
</evidence>
<feature type="compositionally biased region" description="Low complexity" evidence="1">
    <location>
        <begin position="206"/>
        <end position="215"/>
    </location>
</feature>
<dbReference type="InterPro" id="IPR051719">
    <property type="entry name" value="CASTOR_mTORC1"/>
</dbReference>
<feature type="region of interest" description="Disordered" evidence="1">
    <location>
        <begin position="184"/>
        <end position="230"/>
    </location>
</feature>
<evidence type="ECO:0000256" key="1">
    <source>
        <dbReference type="SAM" id="MobiDB-lite"/>
    </source>
</evidence>
<dbReference type="GO" id="GO:0046394">
    <property type="term" value="P:carboxylic acid biosynthetic process"/>
    <property type="evidence" value="ECO:0007669"/>
    <property type="project" value="UniProtKB-ARBA"/>
</dbReference>
<keyword evidence="4" id="KW-1185">Reference proteome</keyword>
<feature type="domain" description="CASTOR ACT" evidence="2">
    <location>
        <begin position="115"/>
        <end position="176"/>
    </location>
</feature>
<dbReference type="AlphaFoldDB" id="A0A9P4Q5V8"/>
<protein>
    <recommendedName>
        <fullName evidence="2">CASTOR ACT domain-containing protein</fullName>
    </recommendedName>
</protein>
<comment type="caution">
    <text evidence="3">The sequence shown here is derived from an EMBL/GenBank/DDBJ whole genome shotgun (WGS) entry which is preliminary data.</text>
</comment>
<dbReference type="InterPro" id="IPR045865">
    <property type="entry name" value="ACT-like_dom_sf"/>
</dbReference>
<dbReference type="PANTHER" id="PTHR31131">
    <property type="entry name" value="CHROMOSOME 1, WHOLE GENOME SHOTGUN SEQUENCE"/>
    <property type="match status" value="1"/>
</dbReference>
<dbReference type="PANTHER" id="PTHR31131:SF6">
    <property type="entry name" value="CASTOR ACT DOMAIN-CONTAINING PROTEIN"/>
    <property type="match status" value="1"/>
</dbReference>
<evidence type="ECO:0000313" key="4">
    <source>
        <dbReference type="Proteomes" id="UP000799441"/>
    </source>
</evidence>
<sequence length="405" mass="44188">MAADSIESALAESVTLLNSTIGFLDTRLTLIHIPRESYTYFLQPISQLLLHQEQNAQDLDSIRSTKPWTFWHPFVNISLTSTECSIVCPRHEADRLFAPVLEGLSPHVRKGVSISSDDFSVITIGGEGLEAGQRVLDLSGPLAMAGISIFFITSYWSDFILVPFSARAKVIHALEERGFEFESPANGDGGHMTNIASPVQRPFHRSSSSVSSIESPPTPGTPPPKSVSELQSRTFKLLRRRNIAPQTSRDISLVTCAGMKDSTPNSSAANFTNGKLQLGLIKCLTACPPPRFLSVTLTDTESVSLTLERRLLDLFPNQGEDVLLGKDGDEQVAITFDLRELPLESTGIVCGVASKVIEGMKGRIGQEYFNMSYLSTVRAGHVIVYEDELNDVLEALEKSSCNGTA</sequence>
<dbReference type="Gene3D" id="3.30.2130.10">
    <property type="entry name" value="VC0802-like"/>
    <property type="match status" value="2"/>
</dbReference>
<dbReference type="OrthoDB" id="58529at2759"/>
<reference evidence="3" key="1">
    <citation type="journal article" date="2020" name="Stud. Mycol.">
        <title>101 Dothideomycetes genomes: a test case for predicting lifestyles and emergence of pathogens.</title>
        <authorList>
            <person name="Haridas S."/>
            <person name="Albert R."/>
            <person name="Binder M."/>
            <person name="Bloem J."/>
            <person name="Labutti K."/>
            <person name="Salamov A."/>
            <person name="Andreopoulos B."/>
            <person name="Baker S."/>
            <person name="Barry K."/>
            <person name="Bills G."/>
            <person name="Bluhm B."/>
            <person name="Cannon C."/>
            <person name="Castanera R."/>
            <person name="Culley D."/>
            <person name="Daum C."/>
            <person name="Ezra D."/>
            <person name="Gonzalez J."/>
            <person name="Henrissat B."/>
            <person name="Kuo A."/>
            <person name="Liang C."/>
            <person name="Lipzen A."/>
            <person name="Lutzoni F."/>
            <person name="Magnuson J."/>
            <person name="Mondo S."/>
            <person name="Nolan M."/>
            <person name="Ohm R."/>
            <person name="Pangilinan J."/>
            <person name="Park H.-J."/>
            <person name="Ramirez L."/>
            <person name="Alfaro M."/>
            <person name="Sun H."/>
            <person name="Tritt A."/>
            <person name="Yoshinaga Y."/>
            <person name="Zwiers L.-H."/>
            <person name="Turgeon B."/>
            <person name="Goodwin S."/>
            <person name="Spatafora J."/>
            <person name="Crous P."/>
            <person name="Grigoriev I."/>
        </authorList>
    </citation>
    <scope>NUCLEOTIDE SEQUENCE</scope>
    <source>
        <strain evidence="3">CBS 116435</strain>
    </source>
</reference>